<reference evidence="2" key="1">
    <citation type="submission" date="2020-04" db="EMBL/GenBank/DDBJ databases">
        <title>Hybrid Assembly of Korean Phytophthora infestans isolates.</title>
        <authorList>
            <person name="Prokchorchik M."/>
            <person name="Lee Y."/>
            <person name="Seo J."/>
            <person name="Cho J.-H."/>
            <person name="Park Y.-E."/>
            <person name="Jang D.-C."/>
            <person name="Im J.-S."/>
            <person name="Choi J.-G."/>
            <person name="Park H.-J."/>
            <person name="Lee G.-B."/>
            <person name="Lee Y.-G."/>
            <person name="Hong S.-Y."/>
            <person name="Cho K."/>
            <person name="Sohn K.H."/>
        </authorList>
    </citation>
    <scope>NUCLEOTIDE SEQUENCE</scope>
    <source>
        <strain evidence="2">KR_1_A1</strain>
    </source>
</reference>
<evidence type="ECO:0000256" key="1">
    <source>
        <dbReference type="SAM" id="MobiDB-lite"/>
    </source>
</evidence>
<protein>
    <submittedName>
        <fullName evidence="2">Uncharacterized protein</fullName>
    </submittedName>
</protein>
<keyword evidence="3" id="KW-1185">Reference proteome</keyword>
<evidence type="ECO:0000313" key="2">
    <source>
        <dbReference type="EMBL" id="KAF4045755.1"/>
    </source>
</evidence>
<evidence type="ECO:0000313" key="3">
    <source>
        <dbReference type="Proteomes" id="UP000602510"/>
    </source>
</evidence>
<organism evidence="2 3">
    <name type="scientific">Phytophthora infestans</name>
    <name type="common">Potato late blight agent</name>
    <name type="synonym">Botrytis infestans</name>
    <dbReference type="NCBI Taxonomy" id="4787"/>
    <lineage>
        <taxon>Eukaryota</taxon>
        <taxon>Sar</taxon>
        <taxon>Stramenopiles</taxon>
        <taxon>Oomycota</taxon>
        <taxon>Peronosporomycetes</taxon>
        <taxon>Peronosporales</taxon>
        <taxon>Peronosporaceae</taxon>
        <taxon>Phytophthora</taxon>
    </lineage>
</organism>
<comment type="caution">
    <text evidence="2">The sequence shown here is derived from an EMBL/GenBank/DDBJ whole genome shotgun (WGS) entry which is preliminary data.</text>
</comment>
<name>A0A833WPR1_PHYIN</name>
<accession>A0A833WPR1</accession>
<dbReference type="EMBL" id="WSZM01000041">
    <property type="protein sequence ID" value="KAF4045755.1"/>
    <property type="molecule type" value="Genomic_DNA"/>
</dbReference>
<feature type="region of interest" description="Disordered" evidence="1">
    <location>
        <begin position="19"/>
        <end position="50"/>
    </location>
</feature>
<dbReference type="AlphaFoldDB" id="A0A833WPR1"/>
<dbReference type="Proteomes" id="UP000602510">
    <property type="component" value="Unassembled WGS sequence"/>
</dbReference>
<sequence>MNMVANACELQQREHAILEGRRQQQLNERRARRNERKGGQSNRTLMPPTTLSDIEAITARPGFLREQLKLANLTPLRRWHLQLKLLAAEDAKTHRIVSVADGNDDAETAMQSLENVLSRGQRCYDIVYREGARVMDARERLLEDCAPINVREVLSFSTRHESFICRITCVHDGMGIKFSSTLHMENLQPELEQLLTEERSVSAAIFLIWNSLTVLAT</sequence>
<gene>
    <name evidence="2" type="ORF">GN244_ATG01929</name>
</gene>
<feature type="compositionally biased region" description="Polar residues" evidence="1">
    <location>
        <begin position="39"/>
        <end position="50"/>
    </location>
</feature>
<proteinExistence type="predicted"/>